<dbReference type="InterPro" id="IPR013221">
    <property type="entry name" value="Mur_ligase_cen"/>
</dbReference>
<evidence type="ECO:0000256" key="4">
    <source>
        <dbReference type="ARBA" id="ARBA00022984"/>
    </source>
</evidence>
<accession>Q2W0H8</accession>
<keyword evidence="5 7" id="KW-0131">Cell cycle</keyword>
<keyword evidence="4 7" id="KW-0573">Peptidoglycan synthesis</keyword>
<dbReference type="GO" id="GO:0071555">
    <property type="term" value="P:cell wall organization"/>
    <property type="evidence" value="ECO:0007669"/>
    <property type="project" value="UniProtKB-KW"/>
</dbReference>
<keyword evidence="7" id="KW-0067">ATP-binding</keyword>
<feature type="binding site" evidence="7">
    <location>
        <begin position="396"/>
        <end position="399"/>
    </location>
    <ligand>
        <name>meso-2,6-diaminopimelate</name>
        <dbReference type="ChEBI" id="CHEBI:57791"/>
    </ligand>
</feature>
<dbReference type="STRING" id="342108.amb3843"/>
<feature type="binding site" evidence="7">
    <location>
        <begin position="99"/>
        <end position="105"/>
    </location>
    <ligand>
        <name>ATP</name>
        <dbReference type="ChEBI" id="CHEBI:30616"/>
    </ligand>
</feature>
<dbReference type="InterPro" id="IPR036565">
    <property type="entry name" value="Mur-like_cat_sf"/>
</dbReference>
<dbReference type="EMBL" id="AP007255">
    <property type="protein sequence ID" value="BAE52647.1"/>
    <property type="molecule type" value="Genomic_DNA"/>
</dbReference>
<dbReference type="NCBIfam" id="NF001124">
    <property type="entry name" value="PRK00139.1-2"/>
    <property type="match status" value="1"/>
</dbReference>
<dbReference type="GO" id="GO:0008765">
    <property type="term" value="F:UDP-N-acetylmuramoylalanyl-D-glutamate-2,6-diaminopimelate ligase activity"/>
    <property type="evidence" value="ECO:0007669"/>
    <property type="project" value="UniProtKB-UniRule"/>
</dbReference>
<evidence type="ECO:0000256" key="1">
    <source>
        <dbReference type="ARBA" id="ARBA00005898"/>
    </source>
</evidence>
<dbReference type="Pfam" id="PF01225">
    <property type="entry name" value="Mur_ligase"/>
    <property type="match status" value="1"/>
</dbReference>
<feature type="domain" description="Mur ligase C-terminal" evidence="10">
    <location>
        <begin position="322"/>
        <end position="446"/>
    </location>
</feature>
<evidence type="ECO:0000256" key="6">
    <source>
        <dbReference type="ARBA" id="ARBA00023316"/>
    </source>
</evidence>
<dbReference type="InterPro" id="IPR036615">
    <property type="entry name" value="Mur_ligase_C_dom_sf"/>
</dbReference>
<evidence type="ECO:0000256" key="3">
    <source>
        <dbReference type="ARBA" id="ARBA00022960"/>
    </source>
</evidence>
<organism evidence="12 13">
    <name type="scientific">Paramagnetospirillum magneticum (strain ATCC 700264 / AMB-1)</name>
    <name type="common">Magnetospirillum magneticum</name>
    <dbReference type="NCBI Taxonomy" id="342108"/>
    <lineage>
        <taxon>Bacteria</taxon>
        <taxon>Pseudomonadati</taxon>
        <taxon>Pseudomonadota</taxon>
        <taxon>Alphaproteobacteria</taxon>
        <taxon>Rhodospirillales</taxon>
        <taxon>Magnetospirillaceae</taxon>
        <taxon>Paramagnetospirillum</taxon>
    </lineage>
</organism>
<keyword evidence="7" id="KW-0963">Cytoplasm</keyword>
<keyword evidence="6 7" id="KW-0961">Cell wall biogenesis/degradation</keyword>
<dbReference type="RefSeq" id="WP_011386197.1">
    <property type="nucleotide sequence ID" value="NC_007626.1"/>
</dbReference>
<dbReference type="Gene3D" id="3.40.1390.10">
    <property type="entry name" value="MurE/MurF, N-terminal domain"/>
    <property type="match status" value="1"/>
</dbReference>
<dbReference type="PANTHER" id="PTHR23135">
    <property type="entry name" value="MUR LIGASE FAMILY MEMBER"/>
    <property type="match status" value="1"/>
</dbReference>
<evidence type="ECO:0000259" key="9">
    <source>
        <dbReference type="Pfam" id="PF01225"/>
    </source>
</evidence>
<keyword evidence="7" id="KW-0460">Magnesium</keyword>
<feature type="binding site" evidence="7">
    <location>
        <position position="444"/>
    </location>
    <ligand>
        <name>meso-2,6-diaminopimelate</name>
        <dbReference type="ChEBI" id="CHEBI:57791"/>
    </ligand>
</feature>
<keyword evidence="7" id="KW-0436">Ligase</keyword>
<dbReference type="UniPathway" id="UPA00219"/>
<dbReference type="SUPFAM" id="SSF53244">
    <property type="entry name" value="MurD-like peptide ligases, peptide-binding domain"/>
    <property type="match status" value="1"/>
</dbReference>
<feature type="domain" description="Mur ligase N-terminal catalytic" evidence="9">
    <location>
        <begin position="11"/>
        <end position="59"/>
    </location>
</feature>
<dbReference type="Pfam" id="PF08245">
    <property type="entry name" value="Mur_ligase_M"/>
    <property type="match status" value="1"/>
</dbReference>
<dbReference type="GO" id="GO:0051301">
    <property type="term" value="P:cell division"/>
    <property type="evidence" value="ECO:0007669"/>
    <property type="project" value="UniProtKB-KW"/>
</dbReference>
<evidence type="ECO:0000256" key="7">
    <source>
        <dbReference type="HAMAP-Rule" id="MF_00208"/>
    </source>
</evidence>
<name>Q2W0H8_PARM1</name>
<feature type="binding site" evidence="7">
    <location>
        <position position="448"/>
    </location>
    <ligand>
        <name>meso-2,6-diaminopimelate</name>
        <dbReference type="ChEBI" id="CHEBI:57791"/>
    </ligand>
</feature>
<evidence type="ECO:0000313" key="13">
    <source>
        <dbReference type="Proteomes" id="UP000007058"/>
    </source>
</evidence>
<dbReference type="GO" id="GO:0005737">
    <property type="term" value="C:cytoplasm"/>
    <property type="evidence" value="ECO:0007669"/>
    <property type="project" value="UniProtKB-SubCell"/>
</dbReference>
<comment type="caution">
    <text evidence="7">Lacks conserved residue(s) required for the propagation of feature annotation.</text>
</comment>
<dbReference type="GO" id="GO:0008360">
    <property type="term" value="P:regulation of cell shape"/>
    <property type="evidence" value="ECO:0007669"/>
    <property type="project" value="UniProtKB-KW"/>
</dbReference>
<dbReference type="GO" id="GO:0005524">
    <property type="term" value="F:ATP binding"/>
    <property type="evidence" value="ECO:0007669"/>
    <property type="project" value="UniProtKB-UniRule"/>
</dbReference>
<dbReference type="EC" id="6.3.2.13" evidence="7"/>
<feature type="binding site" evidence="7">
    <location>
        <position position="168"/>
    </location>
    <ligand>
        <name>UDP-N-acetyl-alpha-D-muramoyl-L-alanyl-D-glutamate</name>
        <dbReference type="ChEBI" id="CHEBI:83900"/>
    </ligand>
</feature>
<evidence type="ECO:0000259" key="11">
    <source>
        <dbReference type="Pfam" id="PF08245"/>
    </source>
</evidence>
<reference evidence="12 13" key="1">
    <citation type="journal article" date="2005" name="DNA Res.">
        <title>Complete genome sequence of the facultative anaerobic magnetotactic bacterium Magnetospirillum sp. strain AMB-1.</title>
        <authorList>
            <person name="Matsunaga T."/>
            <person name="Okamura Y."/>
            <person name="Fukuda Y."/>
            <person name="Wahyudi A.T."/>
            <person name="Murase Y."/>
            <person name="Takeyama H."/>
        </authorList>
    </citation>
    <scope>NUCLEOTIDE SEQUENCE [LARGE SCALE GENOMIC DNA]</scope>
    <source>
        <strain evidence="13">ATCC 700264 / AMB-1</strain>
    </source>
</reference>
<dbReference type="SUPFAM" id="SSF63418">
    <property type="entry name" value="MurE/MurF N-terminal domain"/>
    <property type="match status" value="1"/>
</dbReference>
<dbReference type="KEGG" id="mag:amb3843"/>
<evidence type="ECO:0000313" key="12">
    <source>
        <dbReference type="EMBL" id="BAE52647.1"/>
    </source>
</evidence>
<keyword evidence="7" id="KW-0547">Nucleotide-binding</keyword>
<dbReference type="OrthoDB" id="9800958at2"/>
<evidence type="ECO:0000256" key="5">
    <source>
        <dbReference type="ARBA" id="ARBA00023306"/>
    </source>
</evidence>
<sequence>MTATAPARDVTITGLTADSRAVRPGYLFAALPGTKADGRAFIPAALAAGAVAVLAPEGSRPDLPPEVVLVTDANPRRRFALMASAFHGAQPRVMTAVTGTNGKTSTAEFFRQIMARLGHAAAAIGTLGITAPGWDNQGGLTTPDPAGLHADLARLAEMGVTHACMEASSHGLDQHRLDGVRLMAAAFTNLTRDHLDYHADMNAYAEAKLRLFAEVLPEGATAVINADSDLAPRAVELCAKRGITVLGFGRTARDLRLIEARPTAAGQELDLEIMGRAVTIRLPLAGRFQADNALAALGLALACGADPVAALEALGHLDGVPGRLQQVASRANGAPIYVDYAHTPDALETVLKALRPHAARRLVAVFGCGGDRDAGKRPLMGAIGCRLADAMIVTDDNPRSEDPAAIRAAVRGACPAGIEIADRRGAIRAAVSGLQKGDVLVIAGKGHEQGQIVGASVLPFDDAAEARDAVRLADGDAS</sequence>
<comment type="PTM">
    <text evidence="7">Carboxylation is probably crucial for Mg(2+) binding and, consequently, for the gamma-phosphate positioning of ATP.</text>
</comment>
<protein>
    <recommendedName>
        <fullName evidence="7">UDP-N-acetylmuramoyl-L-alanyl-D-glutamate--2,6-diaminopimelate ligase</fullName>
        <ecNumber evidence="7">6.3.2.13</ecNumber>
    </recommendedName>
    <alternativeName>
        <fullName evidence="7">Meso-A2pm-adding enzyme</fullName>
    </alternativeName>
    <alternativeName>
        <fullName evidence="7">Meso-diaminopimelate-adding enzyme</fullName>
    </alternativeName>
    <alternativeName>
        <fullName evidence="7">UDP-MurNAc-L-Ala-D-Glu:meso-diaminopimelate ligase</fullName>
    </alternativeName>
    <alternativeName>
        <fullName evidence="7">UDP-MurNAc-tripeptide synthetase</fullName>
    </alternativeName>
    <alternativeName>
        <fullName evidence="7">UDP-N-acetylmuramyl-tripeptide synthetase</fullName>
    </alternativeName>
</protein>
<proteinExistence type="inferred from homology"/>
<dbReference type="Gene3D" id="3.90.190.20">
    <property type="entry name" value="Mur ligase, C-terminal domain"/>
    <property type="match status" value="1"/>
</dbReference>
<gene>
    <name evidence="7" type="primary">murE</name>
    <name evidence="12" type="ordered locus">amb3843</name>
</gene>
<dbReference type="InterPro" id="IPR005761">
    <property type="entry name" value="UDP-N-AcMur-Glu-dNH2Pim_ligase"/>
</dbReference>
<comment type="similarity">
    <text evidence="1 7">Belongs to the MurCDEF family. MurE subfamily.</text>
</comment>
<feature type="binding site" evidence="7">
    <location>
        <begin position="141"/>
        <end position="142"/>
    </location>
    <ligand>
        <name>UDP-N-acetyl-alpha-D-muramoyl-L-alanyl-D-glutamate</name>
        <dbReference type="ChEBI" id="CHEBI:83900"/>
    </ligand>
</feature>
<dbReference type="PANTHER" id="PTHR23135:SF4">
    <property type="entry name" value="UDP-N-ACETYLMURAMOYL-L-ALANYL-D-GLUTAMATE--2,6-DIAMINOPIMELATE LIGASE MURE HOMOLOG, CHLOROPLASTIC"/>
    <property type="match status" value="1"/>
</dbReference>
<comment type="cofactor">
    <cofactor evidence="7">
        <name>Mg(2+)</name>
        <dbReference type="ChEBI" id="CHEBI:18420"/>
    </cofactor>
</comment>
<feature type="binding site" evidence="7">
    <location>
        <position position="19"/>
    </location>
    <ligand>
        <name>UDP-N-acetyl-alpha-D-muramoyl-L-alanyl-D-glutamate</name>
        <dbReference type="ChEBI" id="CHEBI:83900"/>
    </ligand>
</feature>
<feature type="short sequence motif" description="Meso-diaminopimelate recognition motif" evidence="7">
    <location>
        <begin position="396"/>
        <end position="399"/>
    </location>
</feature>
<keyword evidence="3 7" id="KW-0133">Cell shape</keyword>
<feature type="binding site" evidence="7">
    <location>
        <position position="176"/>
    </location>
    <ligand>
        <name>UDP-N-acetyl-alpha-D-muramoyl-L-alanyl-D-glutamate</name>
        <dbReference type="ChEBI" id="CHEBI:83900"/>
    </ligand>
</feature>
<dbReference type="HOGENOM" id="CLU_022291_3_1_5"/>
<keyword evidence="2 7" id="KW-0132">Cell division</keyword>
<feature type="modified residue" description="N6-carboxylysine" evidence="7">
    <location>
        <position position="208"/>
    </location>
</feature>
<feature type="domain" description="Mur ligase central" evidence="11">
    <location>
        <begin position="97"/>
        <end position="300"/>
    </location>
</feature>
<dbReference type="GO" id="GO:0009252">
    <property type="term" value="P:peptidoglycan biosynthetic process"/>
    <property type="evidence" value="ECO:0007669"/>
    <property type="project" value="UniProtKB-UniRule"/>
</dbReference>
<dbReference type="NCBIfam" id="NF001126">
    <property type="entry name" value="PRK00139.1-4"/>
    <property type="match status" value="1"/>
</dbReference>
<dbReference type="NCBIfam" id="TIGR01085">
    <property type="entry name" value="murE"/>
    <property type="match status" value="1"/>
</dbReference>
<dbReference type="Gene3D" id="3.40.1190.10">
    <property type="entry name" value="Mur-like, catalytic domain"/>
    <property type="match status" value="1"/>
</dbReference>
<dbReference type="GO" id="GO:0000287">
    <property type="term" value="F:magnesium ion binding"/>
    <property type="evidence" value="ECO:0007669"/>
    <property type="project" value="UniProtKB-UniRule"/>
</dbReference>
<evidence type="ECO:0000256" key="8">
    <source>
        <dbReference type="RuleBase" id="RU004135"/>
    </source>
</evidence>
<keyword evidence="13" id="KW-1185">Reference proteome</keyword>
<dbReference type="AlphaFoldDB" id="Q2W0H8"/>
<evidence type="ECO:0000259" key="10">
    <source>
        <dbReference type="Pfam" id="PF02875"/>
    </source>
</evidence>
<dbReference type="Pfam" id="PF02875">
    <property type="entry name" value="Mur_ligase_C"/>
    <property type="match status" value="1"/>
</dbReference>
<comment type="catalytic activity">
    <reaction evidence="7">
        <text>UDP-N-acetyl-alpha-D-muramoyl-L-alanyl-D-glutamate + meso-2,6-diaminopimelate + ATP = UDP-N-acetyl-alpha-D-muramoyl-L-alanyl-gamma-D-glutamyl-meso-2,6-diaminopimelate + ADP + phosphate + H(+)</text>
        <dbReference type="Rhea" id="RHEA:23676"/>
        <dbReference type="ChEBI" id="CHEBI:15378"/>
        <dbReference type="ChEBI" id="CHEBI:30616"/>
        <dbReference type="ChEBI" id="CHEBI:43474"/>
        <dbReference type="ChEBI" id="CHEBI:57791"/>
        <dbReference type="ChEBI" id="CHEBI:83900"/>
        <dbReference type="ChEBI" id="CHEBI:83905"/>
        <dbReference type="ChEBI" id="CHEBI:456216"/>
        <dbReference type="EC" id="6.3.2.13"/>
    </reaction>
</comment>
<dbReference type="HAMAP" id="MF_00208">
    <property type="entry name" value="MurE"/>
    <property type="match status" value="1"/>
</dbReference>
<comment type="pathway">
    <text evidence="7 8">Cell wall biogenesis; peptidoglycan biosynthesis.</text>
</comment>
<comment type="function">
    <text evidence="7">Catalyzes the addition of meso-diaminopimelic acid to the nucleotide precursor UDP-N-acetylmuramoyl-L-alanyl-D-glutamate (UMAG) in the biosynthesis of bacterial cell-wall peptidoglycan.</text>
</comment>
<feature type="binding site" evidence="7">
    <location>
        <position position="372"/>
    </location>
    <ligand>
        <name>meso-2,6-diaminopimelate</name>
        <dbReference type="ChEBI" id="CHEBI:57791"/>
    </ligand>
</feature>
<feature type="binding site" evidence="7">
    <location>
        <position position="174"/>
    </location>
    <ligand>
        <name>UDP-N-acetyl-alpha-D-muramoyl-L-alanyl-D-glutamate</name>
        <dbReference type="ChEBI" id="CHEBI:83900"/>
    </ligand>
</feature>
<dbReference type="InterPro" id="IPR004101">
    <property type="entry name" value="Mur_ligase_C"/>
</dbReference>
<dbReference type="InterPro" id="IPR000713">
    <property type="entry name" value="Mur_ligase_N"/>
</dbReference>
<dbReference type="Proteomes" id="UP000007058">
    <property type="component" value="Chromosome"/>
</dbReference>
<dbReference type="SUPFAM" id="SSF53623">
    <property type="entry name" value="MurD-like peptide ligases, catalytic domain"/>
    <property type="match status" value="1"/>
</dbReference>
<dbReference type="InterPro" id="IPR035911">
    <property type="entry name" value="MurE/MurF_N"/>
</dbReference>
<comment type="subcellular location">
    <subcellularLocation>
        <location evidence="7 8">Cytoplasm</location>
    </subcellularLocation>
</comment>
<evidence type="ECO:0000256" key="2">
    <source>
        <dbReference type="ARBA" id="ARBA00022618"/>
    </source>
</evidence>